<feature type="coiled-coil region" evidence="2">
    <location>
        <begin position="359"/>
        <end position="614"/>
    </location>
</feature>
<dbReference type="AlphaFoldDB" id="A0A5J5B688"/>
<evidence type="ECO:0000256" key="3">
    <source>
        <dbReference type="SAM" id="MobiDB-lite"/>
    </source>
</evidence>
<dbReference type="EMBL" id="CM018038">
    <property type="protein sequence ID" value="KAA8538084.1"/>
    <property type="molecule type" value="Genomic_DNA"/>
</dbReference>
<accession>A0A5J5B688</accession>
<feature type="region of interest" description="Disordered" evidence="3">
    <location>
        <begin position="717"/>
        <end position="746"/>
    </location>
</feature>
<feature type="region of interest" description="Disordered" evidence="3">
    <location>
        <begin position="820"/>
        <end position="881"/>
    </location>
</feature>
<gene>
    <name evidence="4" type="ORF">F0562_027692</name>
</gene>
<dbReference type="SUPFAM" id="SSF57997">
    <property type="entry name" value="Tropomyosin"/>
    <property type="match status" value="1"/>
</dbReference>
<feature type="coiled-coil region" evidence="2">
    <location>
        <begin position="67"/>
        <end position="252"/>
    </location>
</feature>
<name>A0A5J5B688_9ASTE</name>
<reference evidence="4 5" key="1">
    <citation type="submission" date="2019-09" db="EMBL/GenBank/DDBJ databases">
        <title>A chromosome-level genome assembly of the Chinese tupelo Nyssa sinensis.</title>
        <authorList>
            <person name="Yang X."/>
            <person name="Kang M."/>
            <person name="Yang Y."/>
            <person name="Xiong H."/>
            <person name="Wang M."/>
            <person name="Zhang Z."/>
            <person name="Wang Z."/>
            <person name="Wu H."/>
            <person name="Ma T."/>
            <person name="Liu J."/>
            <person name="Xi Z."/>
        </authorList>
    </citation>
    <scope>NUCLEOTIDE SEQUENCE [LARGE SCALE GENOMIC DNA]</scope>
    <source>
        <strain evidence="4">J267</strain>
        <tissue evidence="4">Leaf</tissue>
    </source>
</reference>
<keyword evidence="5" id="KW-1185">Reference proteome</keyword>
<feature type="compositionally biased region" description="Low complexity" evidence="3">
    <location>
        <begin position="727"/>
        <end position="736"/>
    </location>
</feature>
<evidence type="ECO:0000256" key="2">
    <source>
        <dbReference type="SAM" id="Coils"/>
    </source>
</evidence>
<dbReference type="PANTHER" id="PTHR23160:SF3">
    <property type="entry name" value="SYNAPTONEMAL COMPLEX PROTEIN 1-RELATED"/>
    <property type="match status" value="1"/>
</dbReference>
<dbReference type="PANTHER" id="PTHR23160">
    <property type="entry name" value="SYNAPTONEMAL COMPLEX PROTEIN-RELATED"/>
    <property type="match status" value="1"/>
</dbReference>
<feature type="compositionally biased region" description="Basic and acidic residues" evidence="3">
    <location>
        <begin position="717"/>
        <end position="726"/>
    </location>
</feature>
<keyword evidence="1 2" id="KW-0175">Coiled coil</keyword>
<sequence length="881" mass="101618">MNKLIGLSGMKSLDQFKSLTGSASGVAKTYSISSRPSSDSISSGSFANLKLTAEKLVKEQASAKTDLELANSKLKKLTEHIRALEEKLQNAFNENAKLKVKQKEDEKLWQGLESKFSSTKTLCDQLTETLQLLAGQVQDAEKDKAFFEDKLSVSSTALDNLHDQMKSMSLRLESSEETVRNRERELKELWIEKDEKEKVFKDEQGRIANLIEEKDTAIKHFEATVVADRLAMEALNSKLEELHLDLRLKEDDLKHLRISEENLAKEKSDLLSRNNDFAKKLDTALQEIMNLEDFIQVLAAKLIELDKQNLTFSDKVVQLNSLYDSCFKLVQEEKDLATQCAQRQYDQLHDLSLHVTSERDALQLVNQELNNKIIELQKVQEFAMVQHAEECRLAEERIRRLETEGETLLAKKTEMQLLITKLEEKISALSESSILSENKLQDLLLKISALESENKDSKEKLEAEIQKKAEEIDILQKEIGKNEQHVDLQEKQVTQLHSILEEKEQLILQYKDREGQLEDQKAEIQVSLANAEIKLAEAKKQYDLMLESKQLELSRHLKEISQKNDQAINDIRRKYEVEKLESVNIEKEKADKSIQEMETRCEQKLAECKEESRQYLIRTQEEHAALIIRIRQEHDLKELNLKSNHSEELKRIQLQAENELREKTMLLRNENEVQLRALRCQHEDECRKIQEELDLQKSKEDRQRALLQLQWKVMGDKPQEDQEVNSKKNYSISSSKMRNADGRRRRQHVLVSAENEEKVKKKDSPSLIATQTPVSNLLKKVENVNTGSAMSIPKHSKKVTRHEYEVETTNGRTITKRRKTKSTVMFGDPRKPKKRETPKANTPKDTLKGLKGRSHPHPSNIGDLFSEGSLNPYADDPYAFD</sequence>
<dbReference type="GO" id="GO:0007131">
    <property type="term" value="P:reciprocal meiotic recombination"/>
    <property type="evidence" value="ECO:0007669"/>
    <property type="project" value="TreeGrafter"/>
</dbReference>
<proteinExistence type="predicted"/>
<dbReference type="Proteomes" id="UP000325577">
    <property type="component" value="Linkage Group LG15"/>
</dbReference>
<evidence type="ECO:0000256" key="1">
    <source>
        <dbReference type="ARBA" id="ARBA00023054"/>
    </source>
</evidence>
<dbReference type="OrthoDB" id="783434at2759"/>
<evidence type="ECO:0000313" key="5">
    <source>
        <dbReference type="Proteomes" id="UP000325577"/>
    </source>
</evidence>
<organism evidence="4 5">
    <name type="scientific">Nyssa sinensis</name>
    <dbReference type="NCBI Taxonomy" id="561372"/>
    <lineage>
        <taxon>Eukaryota</taxon>
        <taxon>Viridiplantae</taxon>
        <taxon>Streptophyta</taxon>
        <taxon>Embryophyta</taxon>
        <taxon>Tracheophyta</taxon>
        <taxon>Spermatophyta</taxon>
        <taxon>Magnoliopsida</taxon>
        <taxon>eudicotyledons</taxon>
        <taxon>Gunneridae</taxon>
        <taxon>Pentapetalae</taxon>
        <taxon>asterids</taxon>
        <taxon>Cornales</taxon>
        <taxon>Nyssaceae</taxon>
        <taxon>Nyssa</taxon>
    </lineage>
</organism>
<evidence type="ECO:0000313" key="4">
    <source>
        <dbReference type="EMBL" id="KAA8538084.1"/>
    </source>
</evidence>
<protein>
    <recommendedName>
        <fullName evidence="6">Synaptonemal complex protein 1</fullName>
    </recommendedName>
</protein>
<evidence type="ECO:0008006" key="6">
    <source>
        <dbReference type="Google" id="ProtNLM"/>
    </source>
</evidence>